<proteinExistence type="predicted"/>
<gene>
    <name evidence="2" type="ORF">SAMN04488113_1416</name>
</gene>
<evidence type="ECO:0000259" key="1">
    <source>
        <dbReference type="Pfam" id="PF13338"/>
    </source>
</evidence>
<dbReference type="Proteomes" id="UP000198564">
    <property type="component" value="Unassembled WGS sequence"/>
</dbReference>
<protein>
    <submittedName>
        <fullName evidence="2">Transcriptional regulator, predicted component of viral defense system</fullName>
    </submittedName>
</protein>
<evidence type="ECO:0000313" key="2">
    <source>
        <dbReference type="EMBL" id="SEI97647.1"/>
    </source>
</evidence>
<dbReference type="Pfam" id="PF13338">
    <property type="entry name" value="AbiEi_4"/>
    <property type="match status" value="1"/>
</dbReference>
<dbReference type="OrthoDB" id="9801429at2"/>
<reference evidence="3" key="1">
    <citation type="submission" date="2016-10" db="EMBL/GenBank/DDBJ databases">
        <authorList>
            <person name="Varghese N."/>
            <person name="Submissions S."/>
        </authorList>
    </citation>
    <scope>NUCLEOTIDE SEQUENCE [LARGE SCALE GENOMIC DNA]</scope>
    <source>
        <strain evidence="3">DSM 25751</strain>
    </source>
</reference>
<dbReference type="EMBL" id="FNYW01000041">
    <property type="protein sequence ID" value="SEI97647.1"/>
    <property type="molecule type" value="Genomic_DNA"/>
</dbReference>
<sequence>MLSIRLREVFEEENGVLTLEQATELGFSKESLRKAYRRGDLLKAGRGIYLLDDSYEDNLYIMQLKYARGIYSYESACMLHGLTTFSPLAYIMTFPKGYHLKARKAQCIEAHFATPSFYSLGVTILDSWFGNPLRVTNLERTVIDMLRSPQTLPDIVDEAMSNYSWSQKKNLTRLKKYARMYGVERLVRERGLIESE</sequence>
<accession>A0A1H6V768</accession>
<dbReference type="STRING" id="1130080.SAMN04488113_1416"/>
<organism evidence="2 3">
    <name type="scientific">Alkalibacterium gilvum</name>
    <dbReference type="NCBI Taxonomy" id="1130080"/>
    <lineage>
        <taxon>Bacteria</taxon>
        <taxon>Bacillati</taxon>
        <taxon>Bacillota</taxon>
        <taxon>Bacilli</taxon>
        <taxon>Lactobacillales</taxon>
        <taxon>Carnobacteriaceae</taxon>
        <taxon>Alkalibacterium</taxon>
    </lineage>
</organism>
<dbReference type="RefSeq" id="WP_091636233.1">
    <property type="nucleotide sequence ID" value="NZ_FNYW01000041.1"/>
</dbReference>
<keyword evidence="3" id="KW-1185">Reference proteome</keyword>
<evidence type="ECO:0000313" key="3">
    <source>
        <dbReference type="Proteomes" id="UP000198564"/>
    </source>
</evidence>
<feature type="domain" description="AbiEi antitoxin N-terminal" evidence="1">
    <location>
        <begin position="5"/>
        <end position="51"/>
    </location>
</feature>
<dbReference type="InterPro" id="IPR025159">
    <property type="entry name" value="AbiEi_N"/>
</dbReference>
<name>A0A1H6V768_9LACT</name>
<dbReference type="AlphaFoldDB" id="A0A1H6V768"/>